<proteinExistence type="predicted"/>
<dbReference type="GO" id="GO:0004653">
    <property type="term" value="F:polypeptide N-acetylgalactosaminyltransferase activity"/>
    <property type="evidence" value="ECO:0007669"/>
    <property type="project" value="TreeGrafter"/>
</dbReference>
<sequence>MASEMISVNRSLPDYRSEASPLDLLEEIILIDDLSNRDYLKEPLDAYIKRFPVPTRIVHLKDRSGLIRARLTGSAMAKGQILLFLDAHVEVKF</sequence>
<dbReference type="Pfam" id="PF00535">
    <property type="entry name" value="Glycos_transf_2"/>
    <property type="match status" value="1"/>
</dbReference>
<reference evidence="3 4" key="1">
    <citation type="submission" date="2013-05" db="EMBL/GenBank/DDBJ databases">
        <title>Draft genome of the parasitic nematode Anyclostoma ceylanicum.</title>
        <authorList>
            <person name="Mitreva M."/>
        </authorList>
    </citation>
    <scope>NUCLEOTIDE SEQUENCE [LARGE SCALE GENOMIC DNA]</scope>
</reference>
<dbReference type="InterPro" id="IPR029044">
    <property type="entry name" value="Nucleotide-diphossugar_trans"/>
</dbReference>
<evidence type="ECO:0000259" key="2">
    <source>
        <dbReference type="Pfam" id="PF00535"/>
    </source>
</evidence>
<dbReference type="GO" id="GO:0006493">
    <property type="term" value="P:protein O-linked glycosylation"/>
    <property type="evidence" value="ECO:0007669"/>
    <property type="project" value="TreeGrafter"/>
</dbReference>
<gene>
    <name evidence="3" type="ORF">ANCCEY_15846</name>
</gene>
<dbReference type="SUPFAM" id="SSF53448">
    <property type="entry name" value="Nucleotide-diphospho-sugar transferases"/>
    <property type="match status" value="1"/>
</dbReference>
<dbReference type="InterPro" id="IPR001173">
    <property type="entry name" value="Glyco_trans_2-like"/>
</dbReference>
<keyword evidence="4" id="KW-1185">Reference proteome</keyword>
<dbReference type="AlphaFoldDB" id="A0A0D6L6H1"/>
<evidence type="ECO:0000313" key="3">
    <source>
        <dbReference type="EMBL" id="EPB65091.1"/>
    </source>
</evidence>
<dbReference type="PANTHER" id="PTHR11675">
    <property type="entry name" value="N-ACETYLGALACTOSAMINYLTRANSFERASE"/>
    <property type="match status" value="1"/>
</dbReference>
<dbReference type="Gene3D" id="3.90.550.10">
    <property type="entry name" value="Spore Coat Polysaccharide Biosynthesis Protein SpsA, Chain A"/>
    <property type="match status" value="1"/>
</dbReference>
<feature type="domain" description="Glycosyltransferase 2-like" evidence="2">
    <location>
        <begin position="25"/>
        <end position="91"/>
    </location>
</feature>
<protein>
    <recommendedName>
        <fullName evidence="2">Glycosyltransferase 2-like domain-containing protein</fullName>
    </recommendedName>
</protein>
<dbReference type="Proteomes" id="UP000054495">
    <property type="component" value="Unassembled WGS sequence"/>
</dbReference>
<dbReference type="EMBL" id="KE132009">
    <property type="protein sequence ID" value="EPB65091.1"/>
    <property type="molecule type" value="Genomic_DNA"/>
</dbReference>
<keyword evidence="1" id="KW-1015">Disulfide bond</keyword>
<evidence type="ECO:0000313" key="4">
    <source>
        <dbReference type="Proteomes" id="UP000054495"/>
    </source>
</evidence>
<dbReference type="PANTHER" id="PTHR11675:SF101">
    <property type="entry name" value="POLYPEPTIDE N-ACETYLGALACTOSAMINYLTRANSFERASE 5"/>
    <property type="match status" value="1"/>
</dbReference>
<evidence type="ECO:0000256" key="1">
    <source>
        <dbReference type="ARBA" id="ARBA00023157"/>
    </source>
</evidence>
<accession>A0A0D6L6H1</accession>
<name>A0A0D6L6H1_9BILA</name>
<organism evidence="3 4">
    <name type="scientific">Ancylostoma ceylanicum</name>
    <dbReference type="NCBI Taxonomy" id="53326"/>
    <lineage>
        <taxon>Eukaryota</taxon>
        <taxon>Metazoa</taxon>
        <taxon>Ecdysozoa</taxon>
        <taxon>Nematoda</taxon>
        <taxon>Chromadorea</taxon>
        <taxon>Rhabditida</taxon>
        <taxon>Rhabditina</taxon>
        <taxon>Rhabditomorpha</taxon>
        <taxon>Strongyloidea</taxon>
        <taxon>Ancylostomatidae</taxon>
        <taxon>Ancylostomatinae</taxon>
        <taxon>Ancylostoma</taxon>
    </lineage>
</organism>
<dbReference type="GO" id="GO:0005794">
    <property type="term" value="C:Golgi apparatus"/>
    <property type="evidence" value="ECO:0007669"/>
    <property type="project" value="TreeGrafter"/>
</dbReference>